<reference evidence="1" key="1">
    <citation type="journal article" date="2019" name="bioRxiv">
        <title>The Genome of the Zebra Mussel, Dreissena polymorpha: A Resource for Invasive Species Research.</title>
        <authorList>
            <person name="McCartney M.A."/>
            <person name="Auch B."/>
            <person name="Kono T."/>
            <person name="Mallez S."/>
            <person name="Zhang Y."/>
            <person name="Obille A."/>
            <person name="Becker A."/>
            <person name="Abrahante J.E."/>
            <person name="Garbe J."/>
            <person name="Badalamenti J.P."/>
            <person name="Herman A."/>
            <person name="Mangelson H."/>
            <person name="Liachko I."/>
            <person name="Sullivan S."/>
            <person name="Sone E.D."/>
            <person name="Koren S."/>
            <person name="Silverstein K.A.T."/>
            <person name="Beckman K.B."/>
            <person name="Gohl D.M."/>
        </authorList>
    </citation>
    <scope>NUCLEOTIDE SEQUENCE</scope>
    <source>
        <strain evidence="1">Duluth1</strain>
        <tissue evidence="1">Whole animal</tissue>
    </source>
</reference>
<dbReference type="AlphaFoldDB" id="A0A9D4KXW7"/>
<comment type="caution">
    <text evidence="1">The sequence shown here is derived from an EMBL/GenBank/DDBJ whole genome shotgun (WGS) entry which is preliminary data.</text>
</comment>
<reference evidence="1" key="2">
    <citation type="submission" date="2020-11" db="EMBL/GenBank/DDBJ databases">
        <authorList>
            <person name="McCartney M.A."/>
            <person name="Auch B."/>
            <person name="Kono T."/>
            <person name="Mallez S."/>
            <person name="Becker A."/>
            <person name="Gohl D.M."/>
            <person name="Silverstein K.A.T."/>
            <person name="Koren S."/>
            <person name="Bechman K.B."/>
            <person name="Herman A."/>
            <person name="Abrahante J.E."/>
            <person name="Garbe J."/>
        </authorList>
    </citation>
    <scope>NUCLEOTIDE SEQUENCE</scope>
    <source>
        <strain evidence="1">Duluth1</strain>
        <tissue evidence="1">Whole animal</tissue>
    </source>
</reference>
<proteinExistence type="predicted"/>
<sequence length="98" mass="11312">MTITRVTNHTGLSHNYTLLTSHTKLQRLKVMLTVHFLISLTGMRLFTDVEEQTWAELNKSRFRVGVEQEIIRSGLPRPTTRPQLPKLTHINCICSNLQ</sequence>
<protein>
    <submittedName>
        <fullName evidence="1">Uncharacterized protein</fullName>
    </submittedName>
</protein>
<evidence type="ECO:0000313" key="2">
    <source>
        <dbReference type="Proteomes" id="UP000828390"/>
    </source>
</evidence>
<dbReference type="Proteomes" id="UP000828390">
    <property type="component" value="Unassembled WGS sequence"/>
</dbReference>
<gene>
    <name evidence="1" type="ORF">DPMN_090541</name>
</gene>
<organism evidence="1 2">
    <name type="scientific">Dreissena polymorpha</name>
    <name type="common">Zebra mussel</name>
    <name type="synonym">Mytilus polymorpha</name>
    <dbReference type="NCBI Taxonomy" id="45954"/>
    <lineage>
        <taxon>Eukaryota</taxon>
        <taxon>Metazoa</taxon>
        <taxon>Spiralia</taxon>
        <taxon>Lophotrochozoa</taxon>
        <taxon>Mollusca</taxon>
        <taxon>Bivalvia</taxon>
        <taxon>Autobranchia</taxon>
        <taxon>Heteroconchia</taxon>
        <taxon>Euheterodonta</taxon>
        <taxon>Imparidentia</taxon>
        <taxon>Neoheterodontei</taxon>
        <taxon>Myida</taxon>
        <taxon>Dreissenoidea</taxon>
        <taxon>Dreissenidae</taxon>
        <taxon>Dreissena</taxon>
    </lineage>
</organism>
<keyword evidence="2" id="KW-1185">Reference proteome</keyword>
<dbReference type="EMBL" id="JAIWYP010000003">
    <property type="protein sequence ID" value="KAH3848182.1"/>
    <property type="molecule type" value="Genomic_DNA"/>
</dbReference>
<name>A0A9D4KXW7_DREPO</name>
<accession>A0A9D4KXW7</accession>
<evidence type="ECO:0000313" key="1">
    <source>
        <dbReference type="EMBL" id="KAH3848182.1"/>
    </source>
</evidence>